<sequence>MEIFASVVGAQRLLVDERTSVITGTDTSEVSRLAAPVLPLWGPLLILLVCGAFPLRPRWRLLLLALPGVVHEALSFNRSTWAPLLGFVIFVAVARFGLRGVVKRGLAALLLGTLALGLAGVGVFGGTGDALAGRVTSVITGNALAEDSLADRQRENVAALDTLRRHPVMGTGVGVPYGGEIVSYDNLHDRTEVEARPWIHNQYLRMWLWFGLFGLLMVGLLMVRVAAVVVHSWYSPGAVVVVALGLGLACLALQSVMQTTLIDRPTLIVVGLVLAMMAQAVRWRPLRVASSVLLRTGR</sequence>
<keyword evidence="8" id="KW-1185">Reference proteome</keyword>
<feature type="transmembrane region" description="Helical" evidence="5">
    <location>
        <begin position="265"/>
        <end position="283"/>
    </location>
</feature>
<feature type="transmembrane region" description="Helical" evidence="5">
    <location>
        <begin position="233"/>
        <end position="253"/>
    </location>
</feature>
<dbReference type="GO" id="GO:0016874">
    <property type="term" value="F:ligase activity"/>
    <property type="evidence" value="ECO:0007669"/>
    <property type="project" value="UniProtKB-KW"/>
</dbReference>
<dbReference type="Pfam" id="PF04932">
    <property type="entry name" value="Wzy_C"/>
    <property type="match status" value="1"/>
</dbReference>
<evidence type="ECO:0000256" key="2">
    <source>
        <dbReference type="ARBA" id="ARBA00022692"/>
    </source>
</evidence>
<evidence type="ECO:0000256" key="5">
    <source>
        <dbReference type="SAM" id="Phobius"/>
    </source>
</evidence>
<dbReference type="Proteomes" id="UP001597045">
    <property type="component" value="Unassembled WGS sequence"/>
</dbReference>
<proteinExistence type="predicted"/>
<evidence type="ECO:0000313" key="8">
    <source>
        <dbReference type="Proteomes" id="UP001597045"/>
    </source>
</evidence>
<dbReference type="PANTHER" id="PTHR37422">
    <property type="entry name" value="TEICHURONIC ACID BIOSYNTHESIS PROTEIN TUAE"/>
    <property type="match status" value="1"/>
</dbReference>
<feature type="transmembrane region" description="Helical" evidence="5">
    <location>
        <begin position="206"/>
        <end position="227"/>
    </location>
</feature>
<evidence type="ECO:0000256" key="3">
    <source>
        <dbReference type="ARBA" id="ARBA00022989"/>
    </source>
</evidence>
<keyword evidence="4 5" id="KW-0472">Membrane</keyword>
<feature type="transmembrane region" description="Helical" evidence="5">
    <location>
        <begin position="104"/>
        <end position="124"/>
    </location>
</feature>
<dbReference type="InterPro" id="IPR051533">
    <property type="entry name" value="WaaL-like"/>
</dbReference>
<keyword evidence="2 5" id="KW-0812">Transmembrane</keyword>
<protein>
    <submittedName>
        <fullName evidence="7">O-antigen ligase family protein</fullName>
    </submittedName>
</protein>
<dbReference type="EMBL" id="JBHTIS010000708">
    <property type="protein sequence ID" value="MFD1046572.1"/>
    <property type="molecule type" value="Genomic_DNA"/>
</dbReference>
<gene>
    <name evidence="7" type="ORF">ACFQ1S_13915</name>
</gene>
<feature type="transmembrane region" description="Helical" evidence="5">
    <location>
        <begin position="33"/>
        <end position="55"/>
    </location>
</feature>
<evidence type="ECO:0000259" key="6">
    <source>
        <dbReference type="Pfam" id="PF04932"/>
    </source>
</evidence>
<dbReference type="PANTHER" id="PTHR37422:SF13">
    <property type="entry name" value="LIPOPOLYSACCHARIDE BIOSYNTHESIS PROTEIN PA4999-RELATED"/>
    <property type="match status" value="1"/>
</dbReference>
<comment type="caution">
    <text evidence="7">The sequence shown here is derived from an EMBL/GenBank/DDBJ whole genome shotgun (WGS) entry which is preliminary data.</text>
</comment>
<keyword evidence="7" id="KW-0436">Ligase</keyword>
<evidence type="ECO:0000256" key="1">
    <source>
        <dbReference type="ARBA" id="ARBA00004141"/>
    </source>
</evidence>
<feature type="transmembrane region" description="Helical" evidence="5">
    <location>
        <begin position="81"/>
        <end position="98"/>
    </location>
</feature>
<name>A0ABW3M890_9PSEU</name>
<keyword evidence="3 5" id="KW-1133">Transmembrane helix</keyword>
<evidence type="ECO:0000256" key="4">
    <source>
        <dbReference type="ARBA" id="ARBA00023136"/>
    </source>
</evidence>
<organism evidence="7 8">
    <name type="scientific">Kibdelosporangium lantanae</name>
    <dbReference type="NCBI Taxonomy" id="1497396"/>
    <lineage>
        <taxon>Bacteria</taxon>
        <taxon>Bacillati</taxon>
        <taxon>Actinomycetota</taxon>
        <taxon>Actinomycetes</taxon>
        <taxon>Pseudonocardiales</taxon>
        <taxon>Pseudonocardiaceae</taxon>
        <taxon>Kibdelosporangium</taxon>
    </lineage>
</organism>
<evidence type="ECO:0000313" key="7">
    <source>
        <dbReference type="EMBL" id="MFD1046572.1"/>
    </source>
</evidence>
<dbReference type="InterPro" id="IPR007016">
    <property type="entry name" value="O-antigen_ligase-rel_domated"/>
</dbReference>
<feature type="domain" description="O-antigen ligase-related" evidence="6">
    <location>
        <begin position="74"/>
        <end position="218"/>
    </location>
</feature>
<reference evidence="8" key="1">
    <citation type="journal article" date="2019" name="Int. J. Syst. Evol. Microbiol.">
        <title>The Global Catalogue of Microorganisms (GCM) 10K type strain sequencing project: providing services to taxonomists for standard genome sequencing and annotation.</title>
        <authorList>
            <consortium name="The Broad Institute Genomics Platform"/>
            <consortium name="The Broad Institute Genome Sequencing Center for Infectious Disease"/>
            <person name="Wu L."/>
            <person name="Ma J."/>
        </authorList>
    </citation>
    <scope>NUCLEOTIDE SEQUENCE [LARGE SCALE GENOMIC DNA]</scope>
    <source>
        <strain evidence="8">JCM 31486</strain>
    </source>
</reference>
<accession>A0ABW3M890</accession>
<comment type="subcellular location">
    <subcellularLocation>
        <location evidence="1">Membrane</location>
        <topology evidence="1">Multi-pass membrane protein</topology>
    </subcellularLocation>
</comment>